<evidence type="ECO:0000259" key="3">
    <source>
        <dbReference type="PROSITE" id="PS50097"/>
    </source>
</evidence>
<dbReference type="Pfam" id="PF08238">
    <property type="entry name" value="Sel1"/>
    <property type="match status" value="9"/>
</dbReference>
<reference evidence="4" key="1">
    <citation type="submission" date="2022-08" db="EMBL/GenBank/DDBJ databases">
        <title>Novel sulphate-reducing endosymbionts in the free-living metamonad Anaeramoeba.</title>
        <authorList>
            <person name="Jerlstrom-Hultqvist J."/>
            <person name="Cepicka I."/>
            <person name="Gallot-Lavallee L."/>
            <person name="Salas-Leiva D."/>
            <person name="Curtis B.A."/>
            <person name="Zahonova K."/>
            <person name="Pipaliya S."/>
            <person name="Dacks J."/>
            <person name="Roger A.J."/>
        </authorList>
    </citation>
    <scope>NUCLEOTIDE SEQUENCE</scope>
    <source>
        <strain evidence="4">Busselton2</strain>
    </source>
</reference>
<evidence type="ECO:0000256" key="2">
    <source>
        <dbReference type="SAM" id="MobiDB-lite"/>
    </source>
</evidence>
<proteinExistence type="inferred from homology"/>
<accession>A0AAV7YT12</accession>
<dbReference type="Gene3D" id="3.30.710.10">
    <property type="entry name" value="Potassium Channel Kv1.1, Chain A"/>
    <property type="match status" value="1"/>
</dbReference>
<dbReference type="PANTHER" id="PTHR11102:SF160">
    <property type="entry name" value="ERAD-ASSOCIATED E3 UBIQUITIN-PROTEIN LIGASE COMPONENT HRD3"/>
    <property type="match status" value="1"/>
</dbReference>
<dbReference type="Gene3D" id="1.25.40.10">
    <property type="entry name" value="Tetratricopeptide repeat domain"/>
    <property type="match status" value="3"/>
</dbReference>
<dbReference type="Pfam" id="PF00651">
    <property type="entry name" value="BTB"/>
    <property type="match status" value="1"/>
</dbReference>
<dbReference type="SMART" id="SM00671">
    <property type="entry name" value="SEL1"/>
    <property type="match status" value="11"/>
</dbReference>
<comment type="caution">
    <text evidence="4">The sequence shown here is derived from an EMBL/GenBank/DDBJ whole genome shotgun (WGS) entry which is preliminary data.</text>
</comment>
<dbReference type="AlphaFoldDB" id="A0AAV7YT12"/>
<dbReference type="SUPFAM" id="SSF81901">
    <property type="entry name" value="HCP-like"/>
    <property type="match status" value="3"/>
</dbReference>
<dbReference type="PANTHER" id="PTHR11102">
    <property type="entry name" value="SEL-1-LIKE PROTEIN"/>
    <property type="match status" value="1"/>
</dbReference>
<dbReference type="InterPro" id="IPR000210">
    <property type="entry name" value="BTB/POZ_dom"/>
</dbReference>
<dbReference type="InterPro" id="IPR011990">
    <property type="entry name" value="TPR-like_helical_dom_sf"/>
</dbReference>
<dbReference type="CDD" id="cd18186">
    <property type="entry name" value="BTB_POZ_ZBTB_KLHL-like"/>
    <property type="match status" value="1"/>
</dbReference>
<gene>
    <name evidence="4" type="ORF">M0812_21844</name>
</gene>
<dbReference type="InterPro" id="IPR006597">
    <property type="entry name" value="Sel1-like"/>
</dbReference>
<dbReference type="InterPro" id="IPR011333">
    <property type="entry name" value="SKP1/BTB/POZ_sf"/>
</dbReference>
<protein>
    <submittedName>
        <fullName evidence="4">Sel1l adaptor subunit of erad e3 ubiquitin ligase</fullName>
    </submittedName>
</protein>
<comment type="similarity">
    <text evidence="1">Belongs to the sel-1 family.</text>
</comment>
<sequence length="800" mass="92512">MNFQKLIRKSGTCPKAQAKLGFLYYEGIQFPKDLVTAFDLFKSSAQANNPLGNYWVGEFFYKGHVVKKNFQKAVDYYSRASKLGSKQAIGRLGDCYFYGRGVKKRDILKALLLYLEAAEFGITLSENSLDQCFNKKQIKNDSELELLYPKVIEQIKKKSEEEKDPLYQVLLGVLYKNGNGIEKSEELAFKYFKSSSKMGNAIAQRKLALCYRSSKDEEKKKKSVYWNKQSLKQKNPGALNNHGIEYMSGLGVSKNYEEAVKLFRMSSELDNSNAFNSLGNCYLEGEGVQKDLNIAFKLFFKAHFLGSANGTTSVGFYYELEIGNFMFNSTKAFQYYSIGKKLRNLDSTYSLAYCYLNGYGIDTIPELSFQLFEECSARSHLPSMLSYAWCLNEGRGCVKNKELSIKIYKQAADKGEESAHYSLGFFYLHGKSIEKNLIQAYHHFKSAYELGHTQSETIITGSLLHFLIEHSAKTETIIKVLKEGTELNETDNLGERPLNLLCNSKRQDKLQLVEEFINAGVNVTINQTNLMEKTNSLKNFIIKEVTRLLQLFSIVEDFFCFYSNQENCDIEILGHKLHKNWIEFRLGYEIDQNFELILSKYNESQRNLFWIWLYSGMFLEKRSIVVKIAEKVGIQNVKEKSGRNGLINDLKRLYYSKKYPKDFIIITNSNVEIYAHQIVLQARTGLFRNFFNSIKDFQNKVSDYTEKSHVSIQNLIQFLYFDDLSSVDSIQENGFILEDYFDSILYYQLNSNTNLAYCLDQIKKINLNSKKRKKKNDKNEKNDIQTNTKSKSKKTFRFLY</sequence>
<evidence type="ECO:0000313" key="4">
    <source>
        <dbReference type="EMBL" id="KAJ3432898.1"/>
    </source>
</evidence>
<feature type="domain" description="BTB" evidence="3">
    <location>
        <begin position="661"/>
        <end position="728"/>
    </location>
</feature>
<feature type="compositionally biased region" description="Basic residues" evidence="2">
    <location>
        <begin position="790"/>
        <end position="800"/>
    </location>
</feature>
<dbReference type="InterPro" id="IPR050767">
    <property type="entry name" value="Sel1_AlgK"/>
</dbReference>
<organism evidence="4 5">
    <name type="scientific">Anaeramoeba flamelloides</name>
    <dbReference type="NCBI Taxonomy" id="1746091"/>
    <lineage>
        <taxon>Eukaryota</taxon>
        <taxon>Metamonada</taxon>
        <taxon>Anaeramoebidae</taxon>
        <taxon>Anaeramoeba</taxon>
    </lineage>
</organism>
<feature type="region of interest" description="Disordered" evidence="2">
    <location>
        <begin position="770"/>
        <end position="800"/>
    </location>
</feature>
<dbReference type="EMBL" id="JANTQA010000047">
    <property type="protein sequence ID" value="KAJ3432898.1"/>
    <property type="molecule type" value="Genomic_DNA"/>
</dbReference>
<evidence type="ECO:0000256" key="1">
    <source>
        <dbReference type="ARBA" id="ARBA00038101"/>
    </source>
</evidence>
<dbReference type="Proteomes" id="UP001146793">
    <property type="component" value="Unassembled WGS sequence"/>
</dbReference>
<dbReference type="PROSITE" id="PS50097">
    <property type="entry name" value="BTB"/>
    <property type="match status" value="1"/>
</dbReference>
<evidence type="ECO:0000313" key="5">
    <source>
        <dbReference type="Proteomes" id="UP001146793"/>
    </source>
</evidence>
<name>A0AAV7YT12_9EUKA</name>